<evidence type="ECO:0000259" key="1">
    <source>
        <dbReference type="Pfam" id="PF02579"/>
    </source>
</evidence>
<evidence type="ECO:0000313" key="2">
    <source>
        <dbReference type="EMBL" id="EMS78770.1"/>
    </source>
</evidence>
<organism evidence="2 3">
    <name type="scientific">Desulfotignum phosphitoxidans DSM 13687</name>
    <dbReference type="NCBI Taxonomy" id="1286635"/>
    <lineage>
        <taxon>Bacteria</taxon>
        <taxon>Pseudomonadati</taxon>
        <taxon>Thermodesulfobacteriota</taxon>
        <taxon>Desulfobacteria</taxon>
        <taxon>Desulfobacterales</taxon>
        <taxon>Desulfobacteraceae</taxon>
        <taxon>Desulfotignum</taxon>
    </lineage>
</organism>
<proteinExistence type="predicted"/>
<dbReference type="OrthoDB" id="280278at2"/>
<dbReference type="AlphaFoldDB" id="S0FVN6"/>
<dbReference type="InterPro" id="IPR036105">
    <property type="entry name" value="DiNase_FeMo-co_biosyn_sf"/>
</dbReference>
<keyword evidence="3" id="KW-1185">Reference proteome</keyword>
<dbReference type="EMBL" id="APJX01000007">
    <property type="protein sequence ID" value="EMS78770.1"/>
    <property type="molecule type" value="Genomic_DNA"/>
</dbReference>
<dbReference type="Proteomes" id="UP000014216">
    <property type="component" value="Unassembled WGS sequence"/>
</dbReference>
<sequence length="118" mass="13268">MKLAVTVWGNRISPVFDAASTLLVAEISDKKISRHYYTDFDPESPVDLIHTLKKHHVNILVCGAISKTPASLILDQHIHLISFVTGNARQFLDSFALARTVEKKNRMPGFKQSCMNVY</sequence>
<dbReference type="InterPro" id="IPR003731">
    <property type="entry name" value="Di-Nase_FeMo-co_biosynth"/>
</dbReference>
<accession>S0FVN6</accession>
<reference evidence="2 3" key="1">
    <citation type="journal article" date="2013" name="Genome Announc.">
        <title>Draft Genome Sequence of Desulfotignum phosphitoxidans DSM 13687 Strain FiPS-3.</title>
        <authorList>
            <person name="Poehlein A."/>
            <person name="Daniel R."/>
            <person name="Simeonova D.D."/>
        </authorList>
    </citation>
    <scope>NUCLEOTIDE SEQUENCE [LARGE SCALE GENOMIC DNA]</scope>
    <source>
        <strain evidence="2 3">DSM 13687</strain>
    </source>
</reference>
<dbReference type="SUPFAM" id="SSF53146">
    <property type="entry name" value="Nitrogenase accessory factor-like"/>
    <property type="match status" value="1"/>
</dbReference>
<evidence type="ECO:0000313" key="3">
    <source>
        <dbReference type="Proteomes" id="UP000014216"/>
    </source>
</evidence>
<name>S0FVN6_9BACT</name>
<dbReference type="RefSeq" id="WP_006967279.1">
    <property type="nucleotide sequence ID" value="NZ_APJX01000007.1"/>
</dbReference>
<comment type="caution">
    <text evidence="2">The sequence shown here is derived from an EMBL/GenBank/DDBJ whole genome shotgun (WGS) entry which is preliminary data.</text>
</comment>
<feature type="domain" description="Dinitrogenase iron-molybdenum cofactor biosynthesis" evidence="1">
    <location>
        <begin position="9"/>
        <end position="95"/>
    </location>
</feature>
<gene>
    <name evidence="2" type="ORF">Dpo_7c02460</name>
</gene>
<dbReference type="Pfam" id="PF02579">
    <property type="entry name" value="Nitro_FeMo-Co"/>
    <property type="match status" value="1"/>
</dbReference>
<protein>
    <submittedName>
        <fullName evidence="2">Dinitrogenase iron-molybdenum cofactor biosynthesis domain-containing protein</fullName>
    </submittedName>
</protein>
<dbReference type="Gene3D" id="3.30.420.130">
    <property type="entry name" value="Dinitrogenase iron-molybdenum cofactor biosynthesis domain"/>
    <property type="match status" value="1"/>
</dbReference>